<organism evidence="1 2">
    <name type="scientific">Agathobaculum faecis</name>
    <dbReference type="NCBI Taxonomy" id="2763013"/>
    <lineage>
        <taxon>Bacteria</taxon>
        <taxon>Bacillati</taxon>
        <taxon>Bacillota</taxon>
        <taxon>Clostridia</taxon>
        <taxon>Eubacteriales</taxon>
        <taxon>Butyricicoccaceae</taxon>
        <taxon>Agathobaculum</taxon>
    </lineage>
</organism>
<keyword evidence="2" id="KW-1185">Reference proteome</keyword>
<dbReference type="Proteomes" id="UP000606499">
    <property type="component" value="Unassembled WGS sequence"/>
</dbReference>
<dbReference type="AlphaFoldDB" id="A0A923LV44"/>
<proteinExistence type="predicted"/>
<dbReference type="Pfam" id="PF09393">
    <property type="entry name" value="DUF2001"/>
    <property type="match status" value="1"/>
</dbReference>
<gene>
    <name evidence="1" type="ORF">H8S45_04425</name>
</gene>
<dbReference type="SUPFAM" id="SSF69279">
    <property type="entry name" value="Phage tail proteins"/>
    <property type="match status" value="1"/>
</dbReference>
<dbReference type="RefSeq" id="WP_186949637.1">
    <property type="nucleotide sequence ID" value="NZ_JACOPL010000003.1"/>
</dbReference>
<comment type="caution">
    <text evidence="1">The sequence shown here is derived from an EMBL/GenBank/DDBJ whole genome shotgun (WGS) entry which is preliminary data.</text>
</comment>
<sequence>MSTSMDSAARVMSGTHGEAWMDDELCGETLGLQAKVAGNKEDVPMCGQFMVDTKLMSAKGTGSIRFHKVNSRMAIKMSDNLKAGRDTRVKLISKLDDPDAYGAERVVIYDASFDDLTLADWEAAAKGQIECPFTFTRWEFLDLVQPR</sequence>
<dbReference type="Gene3D" id="2.30.110.40">
    <property type="entry name" value="Phage tail tube protein"/>
    <property type="match status" value="1"/>
</dbReference>
<name>A0A923LV44_9FIRM</name>
<dbReference type="InterPro" id="IPR038628">
    <property type="entry name" value="XkdM-like_sf"/>
</dbReference>
<evidence type="ECO:0000313" key="1">
    <source>
        <dbReference type="EMBL" id="MBC5724705.1"/>
    </source>
</evidence>
<dbReference type="EMBL" id="JACOPL010000003">
    <property type="protein sequence ID" value="MBC5724705.1"/>
    <property type="molecule type" value="Genomic_DNA"/>
</dbReference>
<protein>
    <submittedName>
        <fullName evidence="1">Phage tail tube protein</fullName>
    </submittedName>
</protein>
<accession>A0A923LV44</accession>
<evidence type="ECO:0000313" key="2">
    <source>
        <dbReference type="Proteomes" id="UP000606499"/>
    </source>
</evidence>
<reference evidence="1" key="1">
    <citation type="submission" date="2020-08" db="EMBL/GenBank/DDBJ databases">
        <title>Genome public.</title>
        <authorList>
            <person name="Liu C."/>
            <person name="Sun Q."/>
        </authorList>
    </citation>
    <scope>NUCLEOTIDE SEQUENCE</scope>
    <source>
        <strain evidence="1">NSJ-28</strain>
    </source>
</reference>
<dbReference type="InterPro" id="IPR018989">
    <property type="entry name" value="DUF2001"/>
</dbReference>